<dbReference type="PANTHER" id="PTHR46590:SF4">
    <property type="entry name" value="CRAL-TRIO DOMAIN-CONTAINING PROTEIN"/>
    <property type="match status" value="1"/>
</dbReference>
<dbReference type="PROSITE" id="PS50191">
    <property type="entry name" value="CRAL_TRIO"/>
    <property type="match status" value="1"/>
</dbReference>
<accession>A0A367KNE9</accession>
<dbReference type="EMBL" id="PJQM01000924">
    <property type="protein sequence ID" value="RCI03699.1"/>
    <property type="molecule type" value="Genomic_DNA"/>
</dbReference>
<feature type="domain" description="CRAL-TRIO" evidence="2">
    <location>
        <begin position="107"/>
        <end position="267"/>
    </location>
</feature>
<evidence type="ECO:0000313" key="4">
    <source>
        <dbReference type="Proteomes" id="UP000253551"/>
    </source>
</evidence>
<dbReference type="SUPFAM" id="SSF46938">
    <property type="entry name" value="CRAL/TRIO N-terminal domain"/>
    <property type="match status" value="1"/>
</dbReference>
<dbReference type="InterPro" id="IPR036273">
    <property type="entry name" value="CRAL/TRIO_N_dom_sf"/>
</dbReference>
<dbReference type="Gene3D" id="3.40.525.10">
    <property type="entry name" value="CRAL-TRIO lipid binding domain"/>
    <property type="match status" value="1"/>
</dbReference>
<sequence>MSLQDQEKIACIHSQYKDNAELIQRLHEKLFKDILLLHLSQKDMSYTQSYLEDRVNLFRFLKTSNFDLDKAASRLLETVQWRIELGIDDLCYQDCMDFYQTEGFAFFHGTDMLGRPLIFVRARYFPKKFVDHAKSITENIRPYACLMMEIARKLTWDLTRDREIIKEPIVTQMTVIADITKAPFIPVDVELIRTMSLILEERFPDFVSSINVLNFSWVYQGMWSVMKYLLNEEAKQSIRFTNIKELMPMVPPDRILEEMGGTDNYHWTLETDEMLHKYGSGQQKSPRTPSLSDQSRASSTSDSISVFSNRDHNDQDDTESELFFDATDNLSFVQTPSSEKSLIIPPALSIQQDHFTKPQQHQTLSWAGLRTGVQFLTSFMDSKPPHEMLPSIPKEELSSPPRRSSSVIIVNPDIAPAPTVHQQHILESSMIETHFQRITAFMNQLTHQFIQLSLGPRSGMFYWILVYVFSRGPVENMVRRVLEHSSWITEPQKISRATIGVTAAVAALVSNSLSSTLERIRNLE</sequence>
<protein>
    <recommendedName>
        <fullName evidence="2">CRAL-TRIO domain-containing protein</fullName>
    </recommendedName>
</protein>
<feature type="region of interest" description="Disordered" evidence="1">
    <location>
        <begin position="279"/>
        <end position="317"/>
    </location>
</feature>
<evidence type="ECO:0000259" key="2">
    <source>
        <dbReference type="PROSITE" id="PS50191"/>
    </source>
</evidence>
<dbReference type="InterPro" id="IPR052432">
    <property type="entry name" value="PITP/CRAL-TRIO"/>
</dbReference>
<feature type="compositionally biased region" description="Polar residues" evidence="1">
    <location>
        <begin position="280"/>
        <end position="289"/>
    </location>
</feature>
<name>A0A367KNE9_RHIST</name>
<dbReference type="InterPro" id="IPR001251">
    <property type="entry name" value="CRAL-TRIO_dom"/>
</dbReference>
<organism evidence="3 4">
    <name type="scientific">Rhizopus stolonifer</name>
    <name type="common">Rhizopus nigricans</name>
    <dbReference type="NCBI Taxonomy" id="4846"/>
    <lineage>
        <taxon>Eukaryota</taxon>
        <taxon>Fungi</taxon>
        <taxon>Fungi incertae sedis</taxon>
        <taxon>Mucoromycota</taxon>
        <taxon>Mucoromycotina</taxon>
        <taxon>Mucoromycetes</taxon>
        <taxon>Mucorales</taxon>
        <taxon>Mucorineae</taxon>
        <taxon>Rhizopodaceae</taxon>
        <taxon>Rhizopus</taxon>
    </lineage>
</organism>
<comment type="caution">
    <text evidence="3">The sequence shown here is derived from an EMBL/GenBank/DDBJ whole genome shotgun (WGS) entry which is preliminary data.</text>
</comment>
<evidence type="ECO:0000313" key="3">
    <source>
        <dbReference type="EMBL" id="RCI03699.1"/>
    </source>
</evidence>
<dbReference type="OrthoDB" id="75724at2759"/>
<dbReference type="Proteomes" id="UP000253551">
    <property type="component" value="Unassembled WGS sequence"/>
</dbReference>
<dbReference type="InterPro" id="IPR036865">
    <property type="entry name" value="CRAL-TRIO_dom_sf"/>
</dbReference>
<proteinExistence type="predicted"/>
<dbReference type="CDD" id="cd00170">
    <property type="entry name" value="SEC14"/>
    <property type="match status" value="1"/>
</dbReference>
<dbReference type="SUPFAM" id="SSF52087">
    <property type="entry name" value="CRAL/TRIO domain"/>
    <property type="match status" value="1"/>
</dbReference>
<dbReference type="PANTHER" id="PTHR46590">
    <property type="entry name" value="PHOSPHATIDYLINOSITOL TRANSFER PROTEIN CSR1-RELATED"/>
    <property type="match status" value="1"/>
</dbReference>
<feature type="compositionally biased region" description="Low complexity" evidence="1">
    <location>
        <begin position="290"/>
        <end position="305"/>
    </location>
</feature>
<dbReference type="Pfam" id="PF00650">
    <property type="entry name" value="CRAL_TRIO"/>
    <property type="match status" value="1"/>
</dbReference>
<gene>
    <name evidence="3" type="ORF">CU098_010047</name>
</gene>
<evidence type="ECO:0000256" key="1">
    <source>
        <dbReference type="SAM" id="MobiDB-lite"/>
    </source>
</evidence>
<dbReference type="AlphaFoldDB" id="A0A367KNE9"/>
<dbReference type="SMART" id="SM00516">
    <property type="entry name" value="SEC14"/>
    <property type="match status" value="1"/>
</dbReference>
<keyword evidence="4" id="KW-1185">Reference proteome</keyword>
<dbReference type="STRING" id="4846.A0A367KNE9"/>
<reference evidence="3 4" key="1">
    <citation type="journal article" date="2018" name="G3 (Bethesda)">
        <title>Phylogenetic and Phylogenomic Definition of Rhizopus Species.</title>
        <authorList>
            <person name="Gryganskyi A.P."/>
            <person name="Golan J."/>
            <person name="Dolatabadi S."/>
            <person name="Mondo S."/>
            <person name="Robb S."/>
            <person name="Idnurm A."/>
            <person name="Muszewska A."/>
            <person name="Steczkiewicz K."/>
            <person name="Masonjones S."/>
            <person name="Liao H.L."/>
            <person name="Gajdeczka M.T."/>
            <person name="Anike F."/>
            <person name="Vuek A."/>
            <person name="Anishchenko I.M."/>
            <person name="Voigt K."/>
            <person name="de Hoog G.S."/>
            <person name="Smith M.E."/>
            <person name="Heitman J."/>
            <person name="Vilgalys R."/>
            <person name="Stajich J.E."/>
        </authorList>
    </citation>
    <scope>NUCLEOTIDE SEQUENCE [LARGE SCALE GENOMIC DNA]</scope>
    <source>
        <strain evidence="3 4">LSU 92-RS-03</strain>
    </source>
</reference>